<comment type="caution">
    <text evidence="1">The sequence shown here is derived from an EMBL/GenBank/DDBJ whole genome shotgun (WGS) entry which is preliminary data.</text>
</comment>
<evidence type="ECO:0000313" key="2">
    <source>
        <dbReference type="Proteomes" id="UP000187203"/>
    </source>
</evidence>
<reference evidence="2" key="1">
    <citation type="submission" date="2013-09" db="EMBL/GenBank/DDBJ databases">
        <title>Corchorus olitorius genome sequencing.</title>
        <authorList>
            <person name="Alam M."/>
            <person name="Haque M.S."/>
            <person name="Islam M.S."/>
            <person name="Emdad E.M."/>
            <person name="Islam M.M."/>
            <person name="Ahmed B."/>
            <person name="Halim A."/>
            <person name="Hossen Q.M.M."/>
            <person name="Hossain M.Z."/>
            <person name="Ahmed R."/>
            <person name="Khan M.M."/>
            <person name="Islam R."/>
            <person name="Rashid M.M."/>
            <person name="Khan S.A."/>
            <person name="Rahman M.S."/>
            <person name="Alam M."/>
            <person name="Yahiya A.S."/>
            <person name="Khan M.S."/>
            <person name="Azam M.S."/>
            <person name="Haque T."/>
            <person name="Lashkar M.Z.H."/>
            <person name="Akhand A.I."/>
            <person name="Morshed G."/>
            <person name="Roy S."/>
            <person name="Uddin K.S."/>
            <person name="Rabeya T."/>
            <person name="Hossain A.S."/>
            <person name="Chowdhury A."/>
            <person name="Snigdha A.R."/>
            <person name="Mortoza M.S."/>
            <person name="Matin S.A."/>
            <person name="Hoque S.M.E."/>
            <person name="Islam M.K."/>
            <person name="Roy D.K."/>
            <person name="Haider R."/>
            <person name="Moosa M.M."/>
            <person name="Elias S.M."/>
            <person name="Hasan A.M."/>
            <person name="Jahan S."/>
            <person name="Shafiuddin M."/>
            <person name="Mahmood N."/>
            <person name="Shommy N.S."/>
        </authorList>
    </citation>
    <scope>NUCLEOTIDE SEQUENCE [LARGE SCALE GENOMIC DNA]</scope>
    <source>
        <strain evidence="2">cv. O-4</strain>
    </source>
</reference>
<keyword evidence="2" id="KW-1185">Reference proteome</keyword>
<evidence type="ECO:0000313" key="1">
    <source>
        <dbReference type="EMBL" id="OMO71861.1"/>
    </source>
</evidence>
<organism evidence="1 2">
    <name type="scientific">Corchorus olitorius</name>
    <dbReference type="NCBI Taxonomy" id="93759"/>
    <lineage>
        <taxon>Eukaryota</taxon>
        <taxon>Viridiplantae</taxon>
        <taxon>Streptophyta</taxon>
        <taxon>Embryophyta</taxon>
        <taxon>Tracheophyta</taxon>
        <taxon>Spermatophyta</taxon>
        <taxon>Magnoliopsida</taxon>
        <taxon>eudicotyledons</taxon>
        <taxon>Gunneridae</taxon>
        <taxon>Pentapetalae</taxon>
        <taxon>rosids</taxon>
        <taxon>malvids</taxon>
        <taxon>Malvales</taxon>
        <taxon>Malvaceae</taxon>
        <taxon>Grewioideae</taxon>
        <taxon>Apeibeae</taxon>
        <taxon>Corchorus</taxon>
    </lineage>
</organism>
<proteinExistence type="predicted"/>
<gene>
    <name evidence="1" type="ORF">COLO4_27968</name>
</gene>
<accession>A0A1R3HNT3</accession>
<name>A0A1R3HNT3_9ROSI</name>
<dbReference type="EMBL" id="AWUE01019720">
    <property type="protein sequence ID" value="OMO71861.1"/>
    <property type="molecule type" value="Genomic_DNA"/>
</dbReference>
<dbReference type="Proteomes" id="UP000187203">
    <property type="component" value="Unassembled WGS sequence"/>
</dbReference>
<sequence>MALKYCCIFCTANASTRDRKDSALSETKHGDDFRTEEN</sequence>
<protein>
    <submittedName>
        <fullName evidence="1">Uncharacterized protein</fullName>
    </submittedName>
</protein>
<dbReference type="AlphaFoldDB" id="A0A1R3HNT3"/>